<dbReference type="AlphaFoldDB" id="A0A0E9VA98"/>
<reference evidence="2" key="1">
    <citation type="submission" date="2014-11" db="EMBL/GenBank/DDBJ databases">
        <authorList>
            <person name="Amaro Gonzalez C."/>
        </authorList>
    </citation>
    <scope>NUCLEOTIDE SEQUENCE</scope>
</reference>
<keyword evidence="1" id="KW-0732">Signal</keyword>
<feature type="chain" id="PRO_5002434343" evidence="1">
    <location>
        <begin position="21"/>
        <end position="55"/>
    </location>
</feature>
<protein>
    <submittedName>
        <fullName evidence="2">Uncharacterized protein</fullName>
    </submittedName>
</protein>
<evidence type="ECO:0000313" key="2">
    <source>
        <dbReference type="EMBL" id="JAH74143.1"/>
    </source>
</evidence>
<feature type="signal peptide" evidence="1">
    <location>
        <begin position="1"/>
        <end position="20"/>
    </location>
</feature>
<reference evidence="2" key="2">
    <citation type="journal article" date="2015" name="Fish Shellfish Immunol.">
        <title>Early steps in the European eel (Anguilla anguilla)-Vibrio vulnificus interaction in the gills: Role of the RtxA13 toxin.</title>
        <authorList>
            <person name="Callol A."/>
            <person name="Pajuelo D."/>
            <person name="Ebbesson L."/>
            <person name="Teles M."/>
            <person name="MacKenzie S."/>
            <person name="Amaro C."/>
        </authorList>
    </citation>
    <scope>NUCLEOTIDE SEQUENCE</scope>
</reference>
<proteinExistence type="predicted"/>
<accession>A0A0E9VA98</accession>
<organism evidence="2">
    <name type="scientific">Anguilla anguilla</name>
    <name type="common">European freshwater eel</name>
    <name type="synonym">Muraena anguilla</name>
    <dbReference type="NCBI Taxonomy" id="7936"/>
    <lineage>
        <taxon>Eukaryota</taxon>
        <taxon>Metazoa</taxon>
        <taxon>Chordata</taxon>
        <taxon>Craniata</taxon>
        <taxon>Vertebrata</taxon>
        <taxon>Euteleostomi</taxon>
        <taxon>Actinopterygii</taxon>
        <taxon>Neopterygii</taxon>
        <taxon>Teleostei</taxon>
        <taxon>Anguilliformes</taxon>
        <taxon>Anguillidae</taxon>
        <taxon>Anguilla</taxon>
    </lineage>
</organism>
<sequence>MEKWFLELSCPFSLWEILLMVPTAHNGCNKVNPHFTSYTAANKFVSSSTTEIVND</sequence>
<name>A0A0E9VA98_ANGAN</name>
<evidence type="ECO:0000256" key="1">
    <source>
        <dbReference type="SAM" id="SignalP"/>
    </source>
</evidence>
<dbReference type="EMBL" id="GBXM01034434">
    <property type="protein sequence ID" value="JAH74143.1"/>
    <property type="molecule type" value="Transcribed_RNA"/>
</dbReference>